<sequence>MKDKIKQAIENIDNDLYGNALDILLEFTHVDTQKLDIKNYSDFILAKGILWELVENFPIAHKHYEKALKINPKNLLTNQYFAHILSKKGEYPRSKKVFQEWFQKRAEGIHPFKVNRGFLGFRYRSDDIDLLESFKAQNKEEQELKTFLLGLYYFSIYNLELALQYIEKINNPTNPFKIIKLIAEYLTSKDKKVINNLSELKLEGENVLFLEINKILQNLAHSDYVAVLNPFQYNPILPQSLLDLTKDIQGWLDFCEGNLLY</sequence>
<dbReference type="InterPro" id="IPR011990">
    <property type="entry name" value="TPR-like_helical_dom_sf"/>
</dbReference>
<comment type="caution">
    <text evidence="1">The sequence shown here is derived from an EMBL/GenBank/DDBJ whole genome shotgun (WGS) entry which is preliminary data.</text>
</comment>
<protein>
    <submittedName>
        <fullName evidence="1">Uncharacterized protein</fullName>
    </submittedName>
</protein>
<feature type="non-terminal residue" evidence="1">
    <location>
        <position position="261"/>
    </location>
</feature>
<evidence type="ECO:0000313" key="1">
    <source>
        <dbReference type="EMBL" id="KKK92623.1"/>
    </source>
</evidence>
<dbReference type="PROSITE" id="PS50005">
    <property type="entry name" value="TPR"/>
    <property type="match status" value="1"/>
</dbReference>
<dbReference type="AlphaFoldDB" id="A0A0F8ZFU2"/>
<dbReference type="InterPro" id="IPR019734">
    <property type="entry name" value="TPR_rpt"/>
</dbReference>
<proteinExistence type="predicted"/>
<organism evidence="1">
    <name type="scientific">marine sediment metagenome</name>
    <dbReference type="NCBI Taxonomy" id="412755"/>
    <lineage>
        <taxon>unclassified sequences</taxon>
        <taxon>metagenomes</taxon>
        <taxon>ecological metagenomes</taxon>
    </lineage>
</organism>
<reference evidence="1" key="1">
    <citation type="journal article" date="2015" name="Nature">
        <title>Complex archaea that bridge the gap between prokaryotes and eukaryotes.</title>
        <authorList>
            <person name="Spang A."/>
            <person name="Saw J.H."/>
            <person name="Jorgensen S.L."/>
            <person name="Zaremba-Niedzwiedzka K."/>
            <person name="Martijn J."/>
            <person name="Lind A.E."/>
            <person name="van Eijk R."/>
            <person name="Schleper C."/>
            <person name="Guy L."/>
            <person name="Ettema T.J."/>
        </authorList>
    </citation>
    <scope>NUCLEOTIDE SEQUENCE</scope>
</reference>
<accession>A0A0F8ZFU2</accession>
<dbReference type="Gene3D" id="1.25.40.10">
    <property type="entry name" value="Tetratricopeptide repeat domain"/>
    <property type="match status" value="1"/>
</dbReference>
<gene>
    <name evidence="1" type="ORF">LCGC14_2701070</name>
</gene>
<dbReference type="EMBL" id="LAZR01048134">
    <property type="protein sequence ID" value="KKK92623.1"/>
    <property type="molecule type" value="Genomic_DNA"/>
</dbReference>
<dbReference type="SUPFAM" id="SSF48452">
    <property type="entry name" value="TPR-like"/>
    <property type="match status" value="1"/>
</dbReference>
<name>A0A0F8ZFU2_9ZZZZ</name>